<dbReference type="InterPro" id="IPR032314">
    <property type="entry name" value="DUF4845"/>
</dbReference>
<protein>
    <recommendedName>
        <fullName evidence="4">DUF4845 domain-containing protein</fullName>
    </recommendedName>
</protein>
<evidence type="ECO:0000256" key="1">
    <source>
        <dbReference type="SAM" id="Phobius"/>
    </source>
</evidence>
<keyword evidence="1" id="KW-1133">Transmembrane helix</keyword>
<accession>A0A5S9N092</accession>
<dbReference type="EMBL" id="CACSIO010000001">
    <property type="protein sequence ID" value="CAA0083126.1"/>
    <property type="molecule type" value="Genomic_DNA"/>
</dbReference>
<sequence length="125" mass="14207">MNQANRLSKQSGMTVIGFLIVVVIVASLATISVKMLPAYADYYMYRDLFDRVAETPNIRSMTNSQIEASIIKRMRTNQLKTLKMDDVFIGDDNGLLVLEFAYKVEKHIGGNVDVVMTFEYTKEIE</sequence>
<keyword evidence="3" id="KW-1185">Reference proteome</keyword>
<feature type="transmembrane region" description="Helical" evidence="1">
    <location>
        <begin position="12"/>
        <end position="36"/>
    </location>
</feature>
<dbReference type="Pfam" id="PF16137">
    <property type="entry name" value="DUF4845"/>
    <property type="match status" value="1"/>
</dbReference>
<organism evidence="2 3">
    <name type="scientific">BD1-7 clade bacterium</name>
    <dbReference type="NCBI Taxonomy" id="2029982"/>
    <lineage>
        <taxon>Bacteria</taxon>
        <taxon>Pseudomonadati</taxon>
        <taxon>Pseudomonadota</taxon>
        <taxon>Gammaproteobacteria</taxon>
        <taxon>Cellvibrionales</taxon>
        <taxon>Spongiibacteraceae</taxon>
        <taxon>BD1-7 clade</taxon>
    </lineage>
</organism>
<evidence type="ECO:0000313" key="2">
    <source>
        <dbReference type="EMBL" id="CAA0083126.1"/>
    </source>
</evidence>
<dbReference type="OrthoDB" id="6367393at2"/>
<keyword evidence="1" id="KW-0472">Membrane</keyword>
<evidence type="ECO:0000313" key="3">
    <source>
        <dbReference type="Proteomes" id="UP000441399"/>
    </source>
</evidence>
<keyword evidence="1" id="KW-0812">Transmembrane</keyword>
<reference evidence="2 3" key="1">
    <citation type="submission" date="2019-11" db="EMBL/GenBank/DDBJ databases">
        <authorList>
            <person name="Holert J."/>
        </authorList>
    </citation>
    <scope>NUCLEOTIDE SEQUENCE [LARGE SCALE GENOMIC DNA]</scope>
    <source>
        <strain evidence="2">SB11_3</strain>
    </source>
</reference>
<evidence type="ECO:0008006" key="4">
    <source>
        <dbReference type="Google" id="ProtNLM"/>
    </source>
</evidence>
<dbReference type="Proteomes" id="UP000441399">
    <property type="component" value="Unassembled WGS sequence"/>
</dbReference>
<dbReference type="AlphaFoldDB" id="A0A5S9N092"/>
<proteinExistence type="predicted"/>
<gene>
    <name evidence="2" type="ORF">OPDIPICF_00496</name>
</gene>
<name>A0A5S9N092_9GAMM</name>